<dbReference type="PRINTS" id="PR00368">
    <property type="entry name" value="FADPNR"/>
</dbReference>
<comment type="similarity">
    <text evidence="3 12">Belongs to the FAD-dependent oxidoreductase 2 family. NadB subfamily.</text>
</comment>
<gene>
    <name evidence="15" type="primary">nadB</name>
    <name evidence="15" type="ORF">ACFFMS_23250</name>
</gene>
<evidence type="ECO:0000256" key="4">
    <source>
        <dbReference type="ARBA" id="ARBA00012173"/>
    </source>
</evidence>
<organism evidence="15 16">
    <name type="scientific">Ectobacillus funiculus</name>
    <dbReference type="NCBI Taxonomy" id="137993"/>
    <lineage>
        <taxon>Bacteria</taxon>
        <taxon>Bacillati</taxon>
        <taxon>Bacillota</taxon>
        <taxon>Bacilli</taxon>
        <taxon>Bacillales</taxon>
        <taxon>Bacillaceae</taxon>
        <taxon>Ectobacillus</taxon>
    </lineage>
</organism>
<dbReference type="RefSeq" id="WP_379951389.1">
    <property type="nucleotide sequence ID" value="NZ_JBHMAF010000188.1"/>
</dbReference>
<dbReference type="InterPro" id="IPR027477">
    <property type="entry name" value="Succ_DH/fumarate_Rdtase_cat_sf"/>
</dbReference>
<keyword evidence="6 12" id="KW-0285">Flavoprotein</keyword>
<dbReference type="Gene3D" id="1.20.58.100">
    <property type="entry name" value="Fumarate reductase/succinate dehydrogenase flavoprotein-like, C-terminal domain"/>
    <property type="match status" value="1"/>
</dbReference>
<comment type="pathway">
    <text evidence="2 12">Cofactor biosynthesis; NAD(+) biosynthesis; iminoaspartate from L-aspartate (oxidase route): step 1/1.</text>
</comment>
<dbReference type="Proteomes" id="UP001589609">
    <property type="component" value="Unassembled WGS sequence"/>
</dbReference>
<comment type="subcellular location">
    <subcellularLocation>
        <location evidence="12">Cytoplasm</location>
    </subcellularLocation>
</comment>
<dbReference type="EC" id="1.4.3.16" evidence="4 11"/>
<dbReference type="SUPFAM" id="SSF56425">
    <property type="entry name" value="Succinate dehydrogenase/fumarate reductase flavoprotein, catalytic domain"/>
    <property type="match status" value="1"/>
</dbReference>
<evidence type="ECO:0000256" key="2">
    <source>
        <dbReference type="ARBA" id="ARBA00004950"/>
    </source>
</evidence>
<dbReference type="Gene3D" id="3.50.50.60">
    <property type="entry name" value="FAD/NAD(P)-binding domain"/>
    <property type="match status" value="1"/>
</dbReference>
<sequence>MDVLIVGSGLAALQTANRLSRSKNVMLITKKTRYHNNSNMAQGGVAAVFAPEDHWTSHYKDTLLAGCHYNNKAAVQYLVQEGSQEIHHLIQDGMVFDGDGSGPSLGQEGAHSMRRILHAGGDATGAKIMQHTLQHLSDQVQVIENEMVLDLIVEDGRCLGVITRDEEGSVKHYYASHTVLATGGSGSLYSFSSNNGTITGDGLAMAYRAGAELVDLEFVQFHPTMLYVDGECRGLISEAVRGEGALLYNSRGERFMEDIHEQKELAPRDVVARAIHEQILRGEKVYLDITMIDCFASRFPTIASLCESNGISLEEGRIPVVPGAHFHMGGIRTNLDGETTVPGLYAVGEAACNGVHGANRLASNSLLECLVFGKRLGEYLLTKPTTRIQPRTQNHQAAFPDIMLPSKGDLQEMMMKHAGIVRTEQSLQEVKQWIECYLSAAAGEALPYEVLTNEQVIVYNMMTAAWLIVIAALERRESIGGHYRSDFPNRSEAPRPIVLSKETMLSFA</sequence>
<dbReference type="GO" id="GO:0008734">
    <property type="term" value="F:L-aspartate oxidase activity"/>
    <property type="evidence" value="ECO:0007669"/>
    <property type="project" value="UniProtKB-EC"/>
</dbReference>
<dbReference type="PANTHER" id="PTHR42716">
    <property type="entry name" value="L-ASPARTATE OXIDASE"/>
    <property type="match status" value="1"/>
</dbReference>
<keyword evidence="7 12" id="KW-0662">Pyridine nucleotide biosynthesis</keyword>
<dbReference type="EMBL" id="JBHMAF010000188">
    <property type="protein sequence ID" value="MFB9761171.1"/>
    <property type="molecule type" value="Genomic_DNA"/>
</dbReference>
<name>A0ABV5WLH0_9BACI</name>
<evidence type="ECO:0000256" key="1">
    <source>
        <dbReference type="ARBA" id="ARBA00001974"/>
    </source>
</evidence>
<evidence type="ECO:0000256" key="5">
    <source>
        <dbReference type="ARBA" id="ARBA00021901"/>
    </source>
</evidence>
<evidence type="ECO:0000313" key="15">
    <source>
        <dbReference type="EMBL" id="MFB9761171.1"/>
    </source>
</evidence>
<evidence type="ECO:0000256" key="9">
    <source>
        <dbReference type="ARBA" id="ARBA00023002"/>
    </source>
</evidence>
<dbReference type="InterPro" id="IPR005288">
    <property type="entry name" value="NadB"/>
</dbReference>
<keyword evidence="8 12" id="KW-0274">FAD</keyword>
<evidence type="ECO:0000256" key="8">
    <source>
        <dbReference type="ARBA" id="ARBA00022827"/>
    </source>
</evidence>
<comment type="function">
    <text evidence="12">Catalyzes the oxidation of L-aspartate to iminoaspartate.</text>
</comment>
<dbReference type="Gene3D" id="3.90.700.10">
    <property type="entry name" value="Succinate dehydrogenase/fumarate reductase flavoprotein, catalytic domain"/>
    <property type="match status" value="1"/>
</dbReference>
<dbReference type="InterPro" id="IPR036188">
    <property type="entry name" value="FAD/NAD-bd_sf"/>
</dbReference>
<evidence type="ECO:0000256" key="10">
    <source>
        <dbReference type="ARBA" id="ARBA00048305"/>
    </source>
</evidence>
<evidence type="ECO:0000256" key="12">
    <source>
        <dbReference type="RuleBase" id="RU362049"/>
    </source>
</evidence>
<protein>
    <recommendedName>
        <fullName evidence="5 11">L-aspartate oxidase</fullName>
        <ecNumber evidence="4 11">1.4.3.16</ecNumber>
    </recommendedName>
</protein>
<dbReference type="InterPro" id="IPR003953">
    <property type="entry name" value="FAD-dep_OxRdtase_2_FAD-bd"/>
</dbReference>
<reference evidence="15 16" key="1">
    <citation type="submission" date="2024-09" db="EMBL/GenBank/DDBJ databases">
        <authorList>
            <person name="Sun Q."/>
            <person name="Mori K."/>
        </authorList>
    </citation>
    <scope>NUCLEOTIDE SEQUENCE [LARGE SCALE GENOMIC DNA]</scope>
    <source>
        <strain evidence="15 16">JCM 11201</strain>
    </source>
</reference>
<comment type="catalytic activity">
    <reaction evidence="10">
        <text>L-aspartate + O2 = iminosuccinate + H2O2</text>
        <dbReference type="Rhea" id="RHEA:25876"/>
        <dbReference type="ChEBI" id="CHEBI:15379"/>
        <dbReference type="ChEBI" id="CHEBI:16240"/>
        <dbReference type="ChEBI" id="CHEBI:29991"/>
        <dbReference type="ChEBI" id="CHEBI:77875"/>
        <dbReference type="EC" id="1.4.3.16"/>
    </reaction>
    <physiologicalReaction direction="left-to-right" evidence="10">
        <dbReference type="Rhea" id="RHEA:25877"/>
    </physiologicalReaction>
</comment>
<dbReference type="NCBIfam" id="TIGR00551">
    <property type="entry name" value="nadB"/>
    <property type="match status" value="1"/>
</dbReference>
<keyword evidence="9 12" id="KW-0560">Oxidoreductase</keyword>
<dbReference type="InterPro" id="IPR015939">
    <property type="entry name" value="Fum_Rdtase/Succ_DH_flav-like_C"/>
</dbReference>
<proteinExistence type="inferred from homology"/>
<evidence type="ECO:0000256" key="3">
    <source>
        <dbReference type="ARBA" id="ARBA00008562"/>
    </source>
</evidence>
<dbReference type="PANTHER" id="PTHR42716:SF2">
    <property type="entry name" value="L-ASPARTATE OXIDASE, CHLOROPLASTIC"/>
    <property type="match status" value="1"/>
</dbReference>
<evidence type="ECO:0000256" key="6">
    <source>
        <dbReference type="ARBA" id="ARBA00022630"/>
    </source>
</evidence>
<evidence type="ECO:0000256" key="7">
    <source>
        <dbReference type="ARBA" id="ARBA00022642"/>
    </source>
</evidence>
<dbReference type="Pfam" id="PF02910">
    <property type="entry name" value="Succ_DH_flav_C"/>
    <property type="match status" value="1"/>
</dbReference>
<comment type="cofactor">
    <cofactor evidence="1 12">
        <name>FAD</name>
        <dbReference type="ChEBI" id="CHEBI:57692"/>
    </cofactor>
</comment>
<feature type="domain" description="Fumarate reductase/succinate dehydrogenase flavoprotein-like C-terminal" evidence="14">
    <location>
        <begin position="409"/>
        <end position="492"/>
    </location>
</feature>
<evidence type="ECO:0000259" key="14">
    <source>
        <dbReference type="Pfam" id="PF02910"/>
    </source>
</evidence>
<feature type="domain" description="FAD-dependent oxidoreductase 2 FAD-binding" evidence="13">
    <location>
        <begin position="2"/>
        <end position="366"/>
    </location>
</feature>
<comment type="caution">
    <text evidence="15">The sequence shown here is derived from an EMBL/GenBank/DDBJ whole genome shotgun (WGS) entry which is preliminary data.</text>
</comment>
<evidence type="ECO:0000256" key="11">
    <source>
        <dbReference type="NCBIfam" id="TIGR00551"/>
    </source>
</evidence>
<dbReference type="InterPro" id="IPR037099">
    <property type="entry name" value="Fum_R/Succ_DH_flav-like_C_sf"/>
</dbReference>
<accession>A0ABV5WLH0</accession>
<dbReference type="SUPFAM" id="SSF51905">
    <property type="entry name" value="FAD/NAD(P)-binding domain"/>
    <property type="match status" value="1"/>
</dbReference>
<evidence type="ECO:0000259" key="13">
    <source>
        <dbReference type="Pfam" id="PF00890"/>
    </source>
</evidence>
<dbReference type="NCBIfam" id="NF005978">
    <property type="entry name" value="PRK08071.1"/>
    <property type="match status" value="1"/>
</dbReference>
<dbReference type="SUPFAM" id="SSF46977">
    <property type="entry name" value="Succinate dehydrogenase/fumarate reductase flavoprotein C-terminal domain"/>
    <property type="match status" value="1"/>
</dbReference>
<evidence type="ECO:0000313" key="16">
    <source>
        <dbReference type="Proteomes" id="UP001589609"/>
    </source>
</evidence>
<dbReference type="Pfam" id="PF00890">
    <property type="entry name" value="FAD_binding_2"/>
    <property type="match status" value="1"/>
</dbReference>
<keyword evidence="16" id="KW-1185">Reference proteome</keyword>